<keyword evidence="8" id="KW-0333">Golgi apparatus</keyword>
<keyword evidence="6" id="KW-0735">Signal-anchor</keyword>
<dbReference type="AlphaFoldDB" id="A0A1L9STV3"/>
<evidence type="ECO:0000256" key="6">
    <source>
        <dbReference type="ARBA" id="ARBA00022968"/>
    </source>
</evidence>
<dbReference type="Pfam" id="PF11051">
    <property type="entry name" value="Mannosyl_trans3"/>
    <property type="match status" value="2"/>
</dbReference>
<comment type="similarity">
    <text evidence="3">Belongs to the MNN1/MNT family.</text>
</comment>
<dbReference type="GeneID" id="34615146"/>
<evidence type="ECO:0000313" key="10">
    <source>
        <dbReference type="EMBL" id="OJJ50645.1"/>
    </source>
</evidence>
<evidence type="ECO:0000256" key="7">
    <source>
        <dbReference type="ARBA" id="ARBA00022989"/>
    </source>
</evidence>
<dbReference type="EMBL" id="KV878336">
    <property type="protein sequence ID" value="OJJ50645.1"/>
    <property type="molecule type" value="Genomic_DNA"/>
</dbReference>
<gene>
    <name evidence="10" type="ORF">ASPZODRAFT_57436</name>
</gene>
<evidence type="ECO:0000256" key="2">
    <source>
        <dbReference type="ARBA" id="ARBA00004922"/>
    </source>
</evidence>
<keyword evidence="7" id="KW-1133">Transmembrane helix</keyword>
<keyword evidence="9" id="KW-0472">Membrane</keyword>
<evidence type="ECO:0000256" key="9">
    <source>
        <dbReference type="ARBA" id="ARBA00023136"/>
    </source>
</evidence>
<name>A0A1L9STV3_9EURO</name>
<dbReference type="VEuPathDB" id="FungiDB:ASPZODRAFT_57436"/>
<dbReference type="Gene3D" id="3.90.550.10">
    <property type="entry name" value="Spore Coat Polysaccharide Biosynthesis Protein SpsA, Chain A"/>
    <property type="match status" value="1"/>
</dbReference>
<dbReference type="GO" id="GO:0046354">
    <property type="term" value="P:mannan biosynthetic process"/>
    <property type="evidence" value="ECO:0007669"/>
    <property type="project" value="TreeGrafter"/>
</dbReference>
<dbReference type="GO" id="GO:0000026">
    <property type="term" value="F:alpha-1,2-mannosyltransferase activity"/>
    <property type="evidence" value="ECO:0007669"/>
    <property type="project" value="TreeGrafter"/>
</dbReference>
<keyword evidence="5" id="KW-0812">Transmembrane</keyword>
<keyword evidence="4" id="KW-0808">Transferase</keyword>
<dbReference type="Proteomes" id="UP000184188">
    <property type="component" value="Unassembled WGS sequence"/>
</dbReference>
<keyword evidence="11" id="KW-1185">Reference proteome</keyword>
<dbReference type="OrthoDB" id="4484309at2759"/>
<evidence type="ECO:0008006" key="12">
    <source>
        <dbReference type="Google" id="ProtNLM"/>
    </source>
</evidence>
<dbReference type="PANTHER" id="PTHR31646">
    <property type="entry name" value="ALPHA-1,2-MANNOSYLTRANSFERASE MNN2"/>
    <property type="match status" value="1"/>
</dbReference>
<evidence type="ECO:0000256" key="4">
    <source>
        <dbReference type="ARBA" id="ARBA00022679"/>
    </source>
</evidence>
<evidence type="ECO:0000256" key="5">
    <source>
        <dbReference type="ARBA" id="ARBA00022692"/>
    </source>
</evidence>
<accession>A0A1L9STV3</accession>
<proteinExistence type="inferred from homology"/>
<dbReference type="InterPro" id="IPR029044">
    <property type="entry name" value="Nucleotide-diphossugar_trans"/>
</dbReference>
<dbReference type="STRING" id="1073090.A0A1L9STV3"/>
<protein>
    <recommendedName>
        <fullName evidence="12">Alpha-1,2-mannosyltransferase</fullName>
    </recommendedName>
</protein>
<evidence type="ECO:0000256" key="8">
    <source>
        <dbReference type="ARBA" id="ARBA00023034"/>
    </source>
</evidence>
<organism evidence="10 11">
    <name type="scientific">Penicilliopsis zonata CBS 506.65</name>
    <dbReference type="NCBI Taxonomy" id="1073090"/>
    <lineage>
        <taxon>Eukaryota</taxon>
        <taxon>Fungi</taxon>
        <taxon>Dikarya</taxon>
        <taxon>Ascomycota</taxon>
        <taxon>Pezizomycotina</taxon>
        <taxon>Eurotiomycetes</taxon>
        <taxon>Eurotiomycetidae</taxon>
        <taxon>Eurotiales</taxon>
        <taxon>Aspergillaceae</taxon>
        <taxon>Penicilliopsis</taxon>
    </lineage>
</organism>
<sequence>MPFGRAGRLKVVRPALSLIFIVSLLYLYRRSAAPLTTWEATVPLQERQATLWQNLLPLLEDHAPLCSPPSRRDSSGAIPYSAIQASPRPDLIVQPEVYQQPMQEAHDGFVAAVQTSTTLKSPHIVGTSGIVSSAGKSYLPVFVASLRMLRRTGSTLPVELFVKDESEYEKKICEEVLPSLNARCLVLSDILNNQRDSSVEIAHYQIKIFAVLFSSFEKVIWIDSDCFPLHDPAELLTADPFASTGLVTFPDFWASTASPLYFNISRQELPPMSLRASSETGVFLISKRSHFRTLLLAAYYNYYGPSYYFMLLSQGAPGEGDKETFIHAASAMNEKFYTVSEPVKPIGHPKTTQDKISGSAMVQSDPVADYKLTSQNKWRVKDSSVAKAPRAFFIHAHYPKFNPAEHVFGNTWETAPTLKPDGSDGRAWIVAEETLRRFGYDAEKAYWEEIKWVSCNLEDAFESWKRKSGICARVQKYWQTVFAEPHDDDPQFTDD</sequence>
<dbReference type="GO" id="GO:0000139">
    <property type="term" value="C:Golgi membrane"/>
    <property type="evidence" value="ECO:0007669"/>
    <property type="project" value="UniProtKB-SubCell"/>
</dbReference>
<evidence type="ECO:0000256" key="3">
    <source>
        <dbReference type="ARBA" id="ARBA00009105"/>
    </source>
</evidence>
<dbReference type="SUPFAM" id="SSF53448">
    <property type="entry name" value="Nucleotide-diphospho-sugar transferases"/>
    <property type="match status" value="1"/>
</dbReference>
<evidence type="ECO:0000256" key="1">
    <source>
        <dbReference type="ARBA" id="ARBA00004323"/>
    </source>
</evidence>
<dbReference type="RefSeq" id="XP_022585155.1">
    <property type="nucleotide sequence ID" value="XM_022728682.1"/>
</dbReference>
<comment type="pathway">
    <text evidence="2">Protein modification; protein glycosylation.</text>
</comment>
<evidence type="ECO:0000313" key="11">
    <source>
        <dbReference type="Proteomes" id="UP000184188"/>
    </source>
</evidence>
<reference evidence="11" key="1">
    <citation type="journal article" date="2017" name="Genome Biol.">
        <title>Comparative genomics reveals high biological diversity and specific adaptations in the industrially and medically important fungal genus Aspergillus.</title>
        <authorList>
            <person name="de Vries R.P."/>
            <person name="Riley R."/>
            <person name="Wiebenga A."/>
            <person name="Aguilar-Osorio G."/>
            <person name="Amillis S."/>
            <person name="Uchima C.A."/>
            <person name="Anderluh G."/>
            <person name="Asadollahi M."/>
            <person name="Askin M."/>
            <person name="Barry K."/>
            <person name="Battaglia E."/>
            <person name="Bayram O."/>
            <person name="Benocci T."/>
            <person name="Braus-Stromeyer S.A."/>
            <person name="Caldana C."/>
            <person name="Canovas D."/>
            <person name="Cerqueira G.C."/>
            <person name="Chen F."/>
            <person name="Chen W."/>
            <person name="Choi C."/>
            <person name="Clum A."/>
            <person name="Dos Santos R.A."/>
            <person name="Damasio A.R."/>
            <person name="Diallinas G."/>
            <person name="Emri T."/>
            <person name="Fekete E."/>
            <person name="Flipphi M."/>
            <person name="Freyberg S."/>
            <person name="Gallo A."/>
            <person name="Gournas C."/>
            <person name="Habgood R."/>
            <person name="Hainaut M."/>
            <person name="Harispe M.L."/>
            <person name="Henrissat B."/>
            <person name="Hilden K.S."/>
            <person name="Hope R."/>
            <person name="Hossain A."/>
            <person name="Karabika E."/>
            <person name="Karaffa L."/>
            <person name="Karanyi Z."/>
            <person name="Krasevec N."/>
            <person name="Kuo A."/>
            <person name="Kusch H."/>
            <person name="LaButti K."/>
            <person name="Lagendijk E.L."/>
            <person name="Lapidus A."/>
            <person name="Levasseur A."/>
            <person name="Lindquist E."/>
            <person name="Lipzen A."/>
            <person name="Logrieco A.F."/>
            <person name="MacCabe A."/>
            <person name="Maekelae M.R."/>
            <person name="Malavazi I."/>
            <person name="Melin P."/>
            <person name="Meyer V."/>
            <person name="Mielnichuk N."/>
            <person name="Miskei M."/>
            <person name="Molnar A.P."/>
            <person name="Mule G."/>
            <person name="Ngan C.Y."/>
            <person name="Orejas M."/>
            <person name="Orosz E."/>
            <person name="Ouedraogo J.P."/>
            <person name="Overkamp K.M."/>
            <person name="Park H.-S."/>
            <person name="Perrone G."/>
            <person name="Piumi F."/>
            <person name="Punt P.J."/>
            <person name="Ram A.F."/>
            <person name="Ramon A."/>
            <person name="Rauscher S."/>
            <person name="Record E."/>
            <person name="Riano-Pachon D.M."/>
            <person name="Robert V."/>
            <person name="Roehrig J."/>
            <person name="Ruller R."/>
            <person name="Salamov A."/>
            <person name="Salih N.S."/>
            <person name="Samson R.A."/>
            <person name="Sandor E."/>
            <person name="Sanguinetti M."/>
            <person name="Schuetze T."/>
            <person name="Sepcic K."/>
            <person name="Shelest E."/>
            <person name="Sherlock G."/>
            <person name="Sophianopoulou V."/>
            <person name="Squina F.M."/>
            <person name="Sun H."/>
            <person name="Susca A."/>
            <person name="Todd R.B."/>
            <person name="Tsang A."/>
            <person name="Unkles S.E."/>
            <person name="van de Wiele N."/>
            <person name="van Rossen-Uffink D."/>
            <person name="Oliveira J.V."/>
            <person name="Vesth T.C."/>
            <person name="Visser J."/>
            <person name="Yu J.-H."/>
            <person name="Zhou M."/>
            <person name="Andersen M.R."/>
            <person name="Archer D.B."/>
            <person name="Baker S.E."/>
            <person name="Benoit I."/>
            <person name="Brakhage A.A."/>
            <person name="Braus G.H."/>
            <person name="Fischer R."/>
            <person name="Frisvad J.C."/>
            <person name="Goldman G.H."/>
            <person name="Houbraken J."/>
            <person name="Oakley B."/>
            <person name="Pocsi I."/>
            <person name="Scazzocchio C."/>
            <person name="Seiboth B."/>
            <person name="vanKuyk P.A."/>
            <person name="Wortman J."/>
            <person name="Dyer P.S."/>
            <person name="Grigoriev I.V."/>
        </authorList>
    </citation>
    <scope>NUCLEOTIDE SEQUENCE [LARGE SCALE GENOMIC DNA]</scope>
    <source>
        <strain evidence="11">CBS 506.65</strain>
    </source>
</reference>
<dbReference type="PANTHER" id="PTHR31646:SF1">
    <property type="entry name" value="ALPHA-1,2-MANNOSYLTRANSFERASE MNN2"/>
    <property type="match status" value="1"/>
</dbReference>
<comment type="subcellular location">
    <subcellularLocation>
        <location evidence="1">Golgi apparatus membrane</location>
        <topology evidence="1">Single-pass type II membrane protein</topology>
    </subcellularLocation>
</comment>
<dbReference type="InterPro" id="IPR022751">
    <property type="entry name" value="Alpha_mannosyltransferase"/>
</dbReference>